<dbReference type="InterPro" id="IPR019151">
    <property type="entry name" value="Proteasome_assmbl_chaperone_2"/>
</dbReference>
<dbReference type="STRING" id="1577474.GA0111570_104104"/>
<protein>
    <submittedName>
        <fullName evidence="2">PAC2 family protein</fullName>
    </submittedName>
</protein>
<dbReference type="PIRSF" id="PIRSF028754">
    <property type="entry name" value="UCP028754"/>
    <property type="match status" value="1"/>
</dbReference>
<dbReference type="Gene3D" id="1.10.287.100">
    <property type="match status" value="1"/>
</dbReference>
<gene>
    <name evidence="2" type="ORF">GA0111570_104104</name>
</gene>
<reference evidence="2 3" key="1">
    <citation type="submission" date="2016-06" db="EMBL/GenBank/DDBJ databases">
        <authorList>
            <person name="Olsen C.W."/>
            <person name="Carey S."/>
            <person name="Hinshaw L."/>
            <person name="Karasin A.I."/>
        </authorList>
    </citation>
    <scope>NUCLEOTIDE SEQUENCE [LARGE SCALE GENOMIC DNA]</scope>
    <source>
        <strain evidence="2 3">LZ-22</strain>
    </source>
</reference>
<dbReference type="InterPro" id="IPR008492">
    <property type="entry name" value="Rv2714-like"/>
</dbReference>
<dbReference type="InterPro" id="IPR038389">
    <property type="entry name" value="PSMG2_sf"/>
</dbReference>
<proteinExistence type="predicted"/>
<evidence type="ECO:0000313" key="3">
    <source>
        <dbReference type="Proteomes" id="UP000199086"/>
    </source>
</evidence>
<feature type="coiled-coil region" evidence="1">
    <location>
        <begin position="241"/>
        <end position="268"/>
    </location>
</feature>
<dbReference type="EMBL" id="FMYF01000004">
    <property type="protein sequence ID" value="SDB83192.1"/>
    <property type="molecule type" value="Genomic_DNA"/>
</dbReference>
<dbReference type="Pfam" id="PF09754">
    <property type="entry name" value="PAC2"/>
    <property type="match status" value="1"/>
</dbReference>
<dbReference type="Proteomes" id="UP000199086">
    <property type="component" value="Unassembled WGS sequence"/>
</dbReference>
<keyword evidence="1" id="KW-0175">Coiled coil</keyword>
<evidence type="ECO:0000256" key="1">
    <source>
        <dbReference type="SAM" id="Coils"/>
    </source>
</evidence>
<evidence type="ECO:0000313" key="2">
    <source>
        <dbReference type="EMBL" id="SDB83192.1"/>
    </source>
</evidence>
<sequence>MTTSNPLFSYESHVDPRPVRAHTLVVTMGSFVDAGHIQRLVNDQVTDRLENHRLGHFDADTLVDYRGNRPPIVFAHDHFTRYEAPELTLVQATDAKGTPFLLLTGPEPDFRWEEMAAAIERIIDDHEVRLTVMVQGVPMPTPHTRPVHVTQWASRPELIPDNRPMFGTIAMSAAFPAMLAVRLGEAGHDVIGLSAGIPQYLAPGDYPDGAIAAIHALGSVSELALPTAGLELVSGAVRAEIDKQVEQSEEAREMVAELEANYDRFTARHPLLPAADAADLPTADEIAAEAEKFLRSLDEPPEE</sequence>
<name>A0A1G6GMF1_9ACTN</name>
<keyword evidence="3" id="KW-1185">Reference proteome</keyword>
<dbReference type="SUPFAM" id="SSF159659">
    <property type="entry name" value="Cgl1923-like"/>
    <property type="match status" value="1"/>
</dbReference>
<dbReference type="RefSeq" id="WP_175557375.1">
    <property type="nucleotide sequence ID" value="NZ_FMYF01000004.1"/>
</dbReference>
<dbReference type="Gene3D" id="3.40.50.10900">
    <property type="entry name" value="PAC-like subunit"/>
    <property type="match status" value="1"/>
</dbReference>
<organism evidence="2 3">
    <name type="scientific">Raineyella antarctica</name>
    <dbReference type="NCBI Taxonomy" id="1577474"/>
    <lineage>
        <taxon>Bacteria</taxon>
        <taxon>Bacillati</taxon>
        <taxon>Actinomycetota</taxon>
        <taxon>Actinomycetes</taxon>
        <taxon>Propionibacteriales</taxon>
        <taxon>Propionibacteriaceae</taxon>
        <taxon>Raineyella</taxon>
    </lineage>
</organism>
<accession>A0A1G6GMF1</accession>
<dbReference type="AlphaFoldDB" id="A0A1G6GMF1"/>